<feature type="compositionally biased region" description="Polar residues" evidence="5">
    <location>
        <begin position="1"/>
        <end position="11"/>
    </location>
</feature>
<reference evidence="7" key="1">
    <citation type="submission" date="2021-02" db="EMBL/GenBank/DDBJ databases">
        <authorList>
            <person name="Nowell W R."/>
        </authorList>
    </citation>
    <scope>NUCLEOTIDE SEQUENCE</scope>
</reference>
<dbReference type="CDD" id="cd08368">
    <property type="entry name" value="LIM"/>
    <property type="match status" value="1"/>
</dbReference>
<dbReference type="PANTHER" id="PTHR15551">
    <property type="entry name" value="LIM DOMAIN ONLY 7"/>
    <property type="match status" value="1"/>
</dbReference>
<dbReference type="EMBL" id="CAJOBI010333627">
    <property type="protein sequence ID" value="CAF5202460.1"/>
    <property type="molecule type" value="Genomic_DNA"/>
</dbReference>
<dbReference type="Gene3D" id="2.10.110.10">
    <property type="entry name" value="Cysteine Rich Protein"/>
    <property type="match status" value="1"/>
</dbReference>
<dbReference type="Pfam" id="PF00412">
    <property type="entry name" value="LIM"/>
    <property type="match status" value="1"/>
</dbReference>
<evidence type="ECO:0000256" key="5">
    <source>
        <dbReference type="SAM" id="MobiDB-lite"/>
    </source>
</evidence>
<feature type="non-terminal residue" evidence="7">
    <location>
        <position position="1"/>
    </location>
</feature>
<protein>
    <recommendedName>
        <fullName evidence="6">LIM zinc-binding domain-containing protein</fullName>
    </recommendedName>
</protein>
<sequence length="169" mass="19215">KQLHSALNQTPRKTHFHDQVLINDEPRRQTNVKTSGRRSAPLAPPRQELQLFNYQGQQISSNVSPNRQPRTKSPARTMMENNNDRVLSVSGKLRCSRCTDELGQGSAMVIESLGLYYHIECFRCCVCNIPLASSFEGTDVRVRNNRLHCQNCFSDDNGKRILIEPGDQM</sequence>
<feature type="domain" description="LIM zinc-binding" evidence="6">
    <location>
        <begin position="93"/>
        <end position="159"/>
    </location>
</feature>
<dbReference type="PROSITE" id="PS50023">
    <property type="entry name" value="LIM_DOMAIN_2"/>
    <property type="match status" value="1"/>
</dbReference>
<dbReference type="GO" id="GO:0051496">
    <property type="term" value="P:positive regulation of stress fiber assembly"/>
    <property type="evidence" value="ECO:0007669"/>
    <property type="project" value="TreeGrafter"/>
</dbReference>
<dbReference type="GO" id="GO:0046872">
    <property type="term" value="F:metal ion binding"/>
    <property type="evidence" value="ECO:0007669"/>
    <property type="project" value="UniProtKB-KW"/>
</dbReference>
<dbReference type="AlphaFoldDB" id="A0A8S3IM32"/>
<keyword evidence="3 4" id="KW-0440">LIM domain</keyword>
<dbReference type="PANTHER" id="PTHR15551:SF3">
    <property type="entry name" value="LIM AND CALPONIN HOMOLOGY DOMAINS-CONTAINING PROTEIN 1"/>
    <property type="match status" value="1"/>
</dbReference>
<dbReference type="GO" id="GO:0051893">
    <property type="term" value="P:regulation of focal adhesion assembly"/>
    <property type="evidence" value="ECO:0007669"/>
    <property type="project" value="TreeGrafter"/>
</dbReference>
<keyword evidence="1 4" id="KW-0479">Metal-binding</keyword>
<keyword evidence="2 4" id="KW-0862">Zinc</keyword>
<feature type="region of interest" description="Disordered" evidence="5">
    <location>
        <begin position="1"/>
        <end position="45"/>
    </location>
</feature>
<gene>
    <name evidence="7" type="ORF">SMN809_LOCUS75915</name>
</gene>
<evidence type="ECO:0000313" key="8">
    <source>
        <dbReference type="Proteomes" id="UP000676336"/>
    </source>
</evidence>
<dbReference type="PROSITE" id="PS00478">
    <property type="entry name" value="LIM_DOMAIN_1"/>
    <property type="match status" value="1"/>
</dbReference>
<proteinExistence type="predicted"/>
<evidence type="ECO:0000259" key="6">
    <source>
        <dbReference type="PROSITE" id="PS50023"/>
    </source>
</evidence>
<evidence type="ECO:0000256" key="4">
    <source>
        <dbReference type="PROSITE-ProRule" id="PRU00125"/>
    </source>
</evidence>
<evidence type="ECO:0000256" key="1">
    <source>
        <dbReference type="ARBA" id="ARBA00022723"/>
    </source>
</evidence>
<evidence type="ECO:0000256" key="2">
    <source>
        <dbReference type="ARBA" id="ARBA00022833"/>
    </source>
</evidence>
<evidence type="ECO:0000313" key="7">
    <source>
        <dbReference type="EMBL" id="CAF5202460.1"/>
    </source>
</evidence>
<dbReference type="SMART" id="SM00132">
    <property type="entry name" value="LIM"/>
    <property type="match status" value="1"/>
</dbReference>
<organism evidence="7 8">
    <name type="scientific">Rotaria magnacalcarata</name>
    <dbReference type="NCBI Taxonomy" id="392030"/>
    <lineage>
        <taxon>Eukaryota</taxon>
        <taxon>Metazoa</taxon>
        <taxon>Spiralia</taxon>
        <taxon>Gnathifera</taxon>
        <taxon>Rotifera</taxon>
        <taxon>Eurotatoria</taxon>
        <taxon>Bdelloidea</taxon>
        <taxon>Philodinida</taxon>
        <taxon>Philodinidae</taxon>
        <taxon>Rotaria</taxon>
    </lineage>
</organism>
<dbReference type="GO" id="GO:0032034">
    <property type="term" value="F:myosin II head/neck binding"/>
    <property type="evidence" value="ECO:0007669"/>
    <property type="project" value="TreeGrafter"/>
</dbReference>
<comment type="caution">
    <text evidence="7">The sequence shown here is derived from an EMBL/GenBank/DDBJ whole genome shotgun (WGS) entry which is preliminary data.</text>
</comment>
<evidence type="ECO:0000256" key="3">
    <source>
        <dbReference type="ARBA" id="ARBA00023038"/>
    </source>
</evidence>
<name>A0A8S3IM32_9BILA</name>
<dbReference type="InterPro" id="IPR001781">
    <property type="entry name" value="Znf_LIM"/>
</dbReference>
<dbReference type="GO" id="GO:0001725">
    <property type="term" value="C:stress fiber"/>
    <property type="evidence" value="ECO:0007669"/>
    <property type="project" value="TreeGrafter"/>
</dbReference>
<dbReference type="Proteomes" id="UP000676336">
    <property type="component" value="Unassembled WGS sequence"/>
</dbReference>
<accession>A0A8S3IM32</accession>